<dbReference type="NCBIfam" id="TIGR02492">
    <property type="entry name" value="flgK_ends"/>
    <property type="match status" value="1"/>
</dbReference>
<proteinExistence type="inferred from homology"/>
<dbReference type="Pfam" id="PF22638">
    <property type="entry name" value="FlgK_D1"/>
    <property type="match status" value="1"/>
</dbReference>
<dbReference type="PRINTS" id="PR01005">
    <property type="entry name" value="FLGHOOKAP1"/>
</dbReference>
<evidence type="ECO:0000259" key="9">
    <source>
        <dbReference type="Pfam" id="PF06429"/>
    </source>
</evidence>
<dbReference type="GO" id="GO:0009424">
    <property type="term" value="C:bacterial-type flagellum hook"/>
    <property type="evidence" value="ECO:0007669"/>
    <property type="project" value="UniProtKB-UniRule"/>
</dbReference>
<dbReference type="EMBL" id="AP009389">
    <property type="protein sequence ID" value="BAF60293.1"/>
    <property type="molecule type" value="Genomic_DNA"/>
</dbReference>
<accession>A5D0E2</accession>
<dbReference type="InterPro" id="IPR053927">
    <property type="entry name" value="FlgK_helical"/>
</dbReference>
<comment type="subcellular location">
    <subcellularLocation>
        <location evidence="1 7">Bacterial flagellum</location>
    </subcellularLocation>
    <subcellularLocation>
        <location evidence="2 7">Secreted</location>
    </subcellularLocation>
</comment>
<evidence type="ECO:0000256" key="3">
    <source>
        <dbReference type="ARBA" id="ARBA00009677"/>
    </source>
</evidence>
<reference evidence="12" key="1">
    <citation type="journal article" date="2008" name="Genome Res.">
        <title>The genome of Pelotomaculum thermopropionicum reveals niche-associated evolution in anaerobic microbiota.</title>
        <authorList>
            <person name="Kosaka T."/>
            <person name="Kato S."/>
            <person name="Shimoyama T."/>
            <person name="Ishii S."/>
            <person name="Abe T."/>
            <person name="Watanabe K."/>
        </authorList>
    </citation>
    <scope>NUCLEOTIDE SEQUENCE [LARGE SCALE GENOMIC DNA]</scope>
    <source>
        <strain evidence="12">DSM 13744 / JCM 10971 / SI</strain>
    </source>
</reference>
<evidence type="ECO:0000256" key="2">
    <source>
        <dbReference type="ARBA" id="ARBA00004613"/>
    </source>
</evidence>
<dbReference type="SUPFAM" id="SSF64518">
    <property type="entry name" value="Phase 1 flagellin"/>
    <property type="match status" value="1"/>
</dbReference>
<evidence type="ECO:0000256" key="7">
    <source>
        <dbReference type="RuleBase" id="RU362065"/>
    </source>
</evidence>
<sequence>MLPSTFFSLEISRRGLAAGQTGMEVSGHNVANANTPGFTRQRPVLAASDPYTMPSRGKPVAALQVGTGVTVEHIERIRDGFLDGQIRTETGSLGNWETQRDALSEVETIFMEPSDTGLNTLLSNFWNSWQELSKNAENSPIRAALVQNSVSLANGLNHMYQMLETVKTNQRELANICINDINSKARQIADLNKQIVNIKVAGDQPNDLLDRRDLLLDELARLTNFEVAENADGSIRVDIGTFNLVDGTDYSAIEPITGWTPPQPWDQSPYDQITSGQLQGIKDVLNKNKLQGYADDLDRLASTLITEINGLHSAGYGLDGSSGLNYFTGTGASNIAVNSDIINDLNKVAAASTGDADGDGACDAPGDGSNALLIAQLQNKSIAGLGGITFGNFYKNLTARLGVDTQESSRMAENQQALVDQLSSRRESISGVSMDEEMTSLIQYQYAYQGAARVITVLDEMLDTLINRMAV</sequence>
<keyword evidence="12" id="KW-1185">Reference proteome</keyword>
<evidence type="ECO:0000259" key="10">
    <source>
        <dbReference type="Pfam" id="PF22638"/>
    </source>
</evidence>
<dbReference type="AlphaFoldDB" id="A5D0E2"/>
<dbReference type="PANTHER" id="PTHR30033:SF1">
    <property type="entry name" value="FLAGELLAR HOOK-ASSOCIATED PROTEIN 1"/>
    <property type="match status" value="1"/>
</dbReference>
<gene>
    <name evidence="11" type="primary">FlgK</name>
    <name evidence="7" type="synonym">flgK</name>
    <name evidence="11" type="ordered locus">PTH_2112</name>
</gene>
<dbReference type="HOGENOM" id="CLU_012762_1_1_9"/>
<dbReference type="STRING" id="370438.PTH_2112"/>
<evidence type="ECO:0000313" key="11">
    <source>
        <dbReference type="EMBL" id="BAF60293.1"/>
    </source>
</evidence>
<evidence type="ECO:0000256" key="6">
    <source>
        <dbReference type="ARBA" id="ARBA00023143"/>
    </source>
</evidence>
<dbReference type="InterPro" id="IPR001444">
    <property type="entry name" value="Flag_bb_rod_N"/>
</dbReference>
<feature type="domain" description="Flagellar hook-associated protein FlgK helical" evidence="10">
    <location>
        <begin position="103"/>
        <end position="327"/>
    </location>
</feature>
<dbReference type="InterPro" id="IPR002371">
    <property type="entry name" value="FlgK"/>
</dbReference>
<evidence type="ECO:0000256" key="5">
    <source>
        <dbReference type="ARBA" id="ARBA00022525"/>
    </source>
</evidence>
<dbReference type="GO" id="GO:0005576">
    <property type="term" value="C:extracellular region"/>
    <property type="evidence" value="ECO:0007669"/>
    <property type="project" value="UniProtKB-SubCell"/>
</dbReference>
<name>A5D0E2_PELTS</name>
<comment type="similarity">
    <text evidence="3 7">Belongs to the flagella basal body rod proteins family.</text>
</comment>
<evidence type="ECO:0000256" key="4">
    <source>
        <dbReference type="ARBA" id="ARBA00016244"/>
    </source>
</evidence>
<keyword evidence="11" id="KW-0969">Cilium</keyword>
<protein>
    <recommendedName>
        <fullName evidence="4 7">Flagellar hook-associated protein 1</fullName>
        <shortName evidence="7">HAP1</shortName>
    </recommendedName>
</protein>
<dbReference type="PANTHER" id="PTHR30033">
    <property type="entry name" value="FLAGELLAR HOOK-ASSOCIATED PROTEIN 1"/>
    <property type="match status" value="1"/>
</dbReference>
<dbReference type="eggNOG" id="COG1749">
    <property type="taxonomic scope" value="Bacteria"/>
</dbReference>
<dbReference type="KEGG" id="pth:PTH_2112"/>
<dbReference type="Pfam" id="PF00460">
    <property type="entry name" value="Flg_bb_rod"/>
    <property type="match status" value="1"/>
</dbReference>
<dbReference type="InterPro" id="IPR010930">
    <property type="entry name" value="Flg_bb/hook_C_dom"/>
</dbReference>
<dbReference type="GO" id="GO:0005198">
    <property type="term" value="F:structural molecule activity"/>
    <property type="evidence" value="ECO:0007669"/>
    <property type="project" value="UniProtKB-UniRule"/>
</dbReference>
<keyword evidence="5 7" id="KW-0964">Secreted</keyword>
<feature type="domain" description="Flagellar basal-body/hook protein C-terminal" evidence="9">
    <location>
        <begin position="429"/>
        <end position="467"/>
    </location>
</feature>
<dbReference type="GO" id="GO:0044780">
    <property type="term" value="P:bacterial-type flagellum assembly"/>
    <property type="evidence" value="ECO:0007669"/>
    <property type="project" value="InterPro"/>
</dbReference>
<dbReference type="eggNOG" id="COG1256">
    <property type="taxonomic scope" value="Bacteria"/>
</dbReference>
<dbReference type="Pfam" id="PF06429">
    <property type="entry name" value="Flg_bbr_C"/>
    <property type="match status" value="1"/>
</dbReference>
<evidence type="ECO:0000313" key="12">
    <source>
        <dbReference type="Proteomes" id="UP000006556"/>
    </source>
</evidence>
<keyword evidence="11" id="KW-0282">Flagellum</keyword>
<evidence type="ECO:0000259" key="8">
    <source>
        <dbReference type="Pfam" id="PF00460"/>
    </source>
</evidence>
<keyword evidence="11" id="KW-0966">Cell projection</keyword>
<evidence type="ECO:0000256" key="1">
    <source>
        <dbReference type="ARBA" id="ARBA00004365"/>
    </source>
</evidence>
<feature type="domain" description="Flagellar basal body rod protein N-terminal" evidence="8">
    <location>
        <begin position="9"/>
        <end position="39"/>
    </location>
</feature>
<dbReference type="Proteomes" id="UP000006556">
    <property type="component" value="Chromosome"/>
</dbReference>
<keyword evidence="6 7" id="KW-0975">Bacterial flagellum</keyword>
<organism evidence="11 12">
    <name type="scientific">Pelotomaculum thermopropionicum (strain DSM 13744 / JCM 10971 / SI)</name>
    <dbReference type="NCBI Taxonomy" id="370438"/>
    <lineage>
        <taxon>Bacteria</taxon>
        <taxon>Bacillati</taxon>
        <taxon>Bacillota</taxon>
        <taxon>Clostridia</taxon>
        <taxon>Eubacteriales</taxon>
        <taxon>Desulfotomaculaceae</taxon>
        <taxon>Pelotomaculum</taxon>
    </lineage>
</organism>